<gene>
    <name evidence="1" type="ORF">RIF25_05935</name>
</gene>
<keyword evidence="2" id="KW-1185">Reference proteome</keyword>
<accession>A0AAE4FQC2</accession>
<proteinExistence type="predicted"/>
<dbReference type="AlphaFoldDB" id="A0AAE4FQC2"/>
<organism evidence="1 2">
    <name type="scientific">Pseudocalidococcus azoricus BACA0444</name>
    <dbReference type="NCBI Taxonomy" id="2918990"/>
    <lineage>
        <taxon>Bacteria</taxon>
        <taxon>Bacillati</taxon>
        <taxon>Cyanobacteriota</taxon>
        <taxon>Cyanophyceae</taxon>
        <taxon>Acaryochloridales</taxon>
        <taxon>Thermosynechococcaceae</taxon>
        <taxon>Pseudocalidococcus</taxon>
        <taxon>Pseudocalidococcus azoricus</taxon>
    </lineage>
</organism>
<dbReference type="Proteomes" id="UP001268256">
    <property type="component" value="Unassembled WGS sequence"/>
</dbReference>
<evidence type="ECO:0000313" key="2">
    <source>
        <dbReference type="Proteomes" id="UP001268256"/>
    </source>
</evidence>
<evidence type="ECO:0000313" key="1">
    <source>
        <dbReference type="EMBL" id="MDS3860344.1"/>
    </source>
</evidence>
<dbReference type="EMBL" id="JAVMIP010000003">
    <property type="protein sequence ID" value="MDS3860344.1"/>
    <property type="molecule type" value="Genomic_DNA"/>
</dbReference>
<dbReference type="RefSeq" id="WP_322877621.1">
    <property type="nucleotide sequence ID" value="NZ_JAVMIP010000003.1"/>
</dbReference>
<comment type="caution">
    <text evidence="1">The sequence shown here is derived from an EMBL/GenBank/DDBJ whole genome shotgun (WGS) entry which is preliminary data.</text>
</comment>
<reference evidence="2" key="1">
    <citation type="submission" date="2023-07" db="EMBL/GenBank/DDBJ databases">
        <authorList>
            <person name="Luz R."/>
            <person name="Cordeiro R."/>
            <person name="Fonseca A."/>
            <person name="Goncalves V."/>
        </authorList>
    </citation>
    <scope>NUCLEOTIDE SEQUENCE [LARGE SCALE GENOMIC DNA]</scope>
    <source>
        <strain evidence="2">BACA0444</strain>
    </source>
</reference>
<name>A0AAE4FQC2_9CYAN</name>
<sequence length="339" mass="37967">MEQDSFIALPGLALDVELPDPEDLGLSDQDFLSKVDLAWQVCERFDLQTEIWRGRILRTVRDREKQQGDSRGQGFLRWLQEQEISKTRAYSLIELANSADTLLSSGALPATAVERFSKRAFVETAQAPPEVQEMVTTAANRGERITYREVKQINDEWTTLQSDILPPIIKEKAADRSLSPRYLAPLVKELEKLPLEQQTSLQAEVAKTPDVDTIKLVTAAARSLSRYLESAPQIQALSQLELDLTQALGEAQRLGQLQSAADLVQQAAQLETTMARLYTTWKRLSYLAEQLYVESGSSTPHLRQLLTGLETLSGELLEIQLGQGDKARMVRIHILPDEG</sequence>
<protein>
    <submittedName>
        <fullName evidence="1">Uncharacterized protein</fullName>
    </submittedName>
</protein>